<reference evidence="1" key="1">
    <citation type="submission" date="2021-03" db="EMBL/GenBank/DDBJ databases">
        <authorList>
            <consortium name="DOE Joint Genome Institute"/>
            <person name="Ahrendt S."/>
            <person name="Looney B.P."/>
            <person name="Miyauchi S."/>
            <person name="Morin E."/>
            <person name="Drula E."/>
            <person name="Courty P.E."/>
            <person name="Chicoki N."/>
            <person name="Fauchery L."/>
            <person name="Kohler A."/>
            <person name="Kuo A."/>
            <person name="Labutti K."/>
            <person name="Pangilinan J."/>
            <person name="Lipzen A."/>
            <person name="Riley R."/>
            <person name="Andreopoulos W."/>
            <person name="He G."/>
            <person name="Johnson J."/>
            <person name="Barry K.W."/>
            <person name="Grigoriev I.V."/>
            <person name="Nagy L."/>
            <person name="Hibbett D."/>
            <person name="Henrissat B."/>
            <person name="Matheny P.B."/>
            <person name="Labbe J."/>
            <person name="Martin F."/>
        </authorList>
    </citation>
    <scope>NUCLEOTIDE SEQUENCE</scope>
    <source>
        <strain evidence="1">HHB10654</strain>
    </source>
</reference>
<evidence type="ECO:0000313" key="1">
    <source>
        <dbReference type="EMBL" id="KAI0055743.1"/>
    </source>
</evidence>
<gene>
    <name evidence="1" type="ORF">BV25DRAFT_1733233</name>
</gene>
<dbReference type="EMBL" id="MU277281">
    <property type="protein sequence ID" value="KAI0055743.1"/>
    <property type="molecule type" value="Genomic_DNA"/>
</dbReference>
<reference evidence="1" key="2">
    <citation type="journal article" date="2022" name="New Phytol.">
        <title>Evolutionary transition to the ectomycorrhizal habit in the genomes of a hyperdiverse lineage of mushroom-forming fungi.</title>
        <authorList>
            <person name="Looney B."/>
            <person name="Miyauchi S."/>
            <person name="Morin E."/>
            <person name="Drula E."/>
            <person name="Courty P.E."/>
            <person name="Kohler A."/>
            <person name="Kuo A."/>
            <person name="LaButti K."/>
            <person name="Pangilinan J."/>
            <person name="Lipzen A."/>
            <person name="Riley R."/>
            <person name="Andreopoulos W."/>
            <person name="He G."/>
            <person name="Johnson J."/>
            <person name="Nolan M."/>
            <person name="Tritt A."/>
            <person name="Barry K.W."/>
            <person name="Grigoriev I.V."/>
            <person name="Nagy L.G."/>
            <person name="Hibbett D."/>
            <person name="Henrissat B."/>
            <person name="Matheny P.B."/>
            <person name="Labbe J."/>
            <person name="Martin F.M."/>
        </authorList>
    </citation>
    <scope>NUCLEOTIDE SEQUENCE</scope>
    <source>
        <strain evidence="1">HHB10654</strain>
    </source>
</reference>
<keyword evidence="2" id="KW-1185">Reference proteome</keyword>
<dbReference type="Proteomes" id="UP000814140">
    <property type="component" value="Unassembled WGS sequence"/>
</dbReference>
<proteinExistence type="predicted"/>
<protein>
    <submittedName>
        <fullName evidence="1">Uncharacterized protein</fullName>
    </submittedName>
</protein>
<organism evidence="1 2">
    <name type="scientific">Artomyces pyxidatus</name>
    <dbReference type="NCBI Taxonomy" id="48021"/>
    <lineage>
        <taxon>Eukaryota</taxon>
        <taxon>Fungi</taxon>
        <taxon>Dikarya</taxon>
        <taxon>Basidiomycota</taxon>
        <taxon>Agaricomycotina</taxon>
        <taxon>Agaricomycetes</taxon>
        <taxon>Russulales</taxon>
        <taxon>Auriscalpiaceae</taxon>
        <taxon>Artomyces</taxon>
    </lineage>
</organism>
<accession>A0ACB8SHL3</accession>
<comment type="caution">
    <text evidence="1">The sequence shown here is derived from an EMBL/GenBank/DDBJ whole genome shotgun (WGS) entry which is preliminary data.</text>
</comment>
<sequence>MQPKSLVCLRWIQTATYSGLTYVLCRGMSLSSSLTAYTFSACPLPLLSQDHSE</sequence>
<name>A0ACB8SHL3_9AGAM</name>
<evidence type="ECO:0000313" key="2">
    <source>
        <dbReference type="Proteomes" id="UP000814140"/>
    </source>
</evidence>